<sequence>MPSGPEGTPSSSSKYRNVTGAMNTPTRKGKLKAHESLQEVPDSEEERQRSSMKEDKHTMYRTTSQVIEIESSDEESDAENTPDPFSTPTLPGSWPRSPGKKGNPKKMPSVIQPPKKKFPPARRVVESSDSEDDSPAREVISLLSDSDSDKAVTPPPQRRRKPEAKPAVPKLSLYEDIGDEELETNELYYQHDEAILVLNEPKSHKKVRIIQDPNTPRKGTQQSISAASTSTVTSDIFTSISVSTSAVQKSPTKKRSSAKAEKEARFNELKNYAEELYAELNQTVFGGKLPPSPLQWNVRLYSTAGKASWHRSSDGVETSVIQLAIKILDNEDRIRRTLAHEMCHLACWVIDKNPKESHGPLFKSWGRRVEARRPDITVSTTHDYDINYPYNWKCADCNLIYGRFSKSIDPTKHGCGTCGSARLIPQFETKSRTPKTPRVSRMAASKPRDSPSAIVPSPSTPSTSQSSLLSDDDEIEISCIQHSPGREKVTDSDSDSDIEFIATKLATTKV</sequence>
<dbReference type="InterPro" id="IPR006640">
    <property type="entry name" value="SprT-like_domain"/>
</dbReference>
<dbReference type="GO" id="GO:0005634">
    <property type="term" value="C:nucleus"/>
    <property type="evidence" value="ECO:0007669"/>
    <property type="project" value="TreeGrafter"/>
</dbReference>
<keyword evidence="4" id="KW-1185">Reference proteome</keyword>
<reference evidence="3 4" key="1">
    <citation type="journal article" date="2020" name="ISME J.">
        <title>Uncovering the hidden diversity of litter-decomposition mechanisms in mushroom-forming fungi.</title>
        <authorList>
            <person name="Floudas D."/>
            <person name="Bentzer J."/>
            <person name="Ahren D."/>
            <person name="Johansson T."/>
            <person name="Persson P."/>
            <person name="Tunlid A."/>
        </authorList>
    </citation>
    <scope>NUCLEOTIDE SEQUENCE [LARGE SCALE GENOMIC DNA]</scope>
    <source>
        <strain evidence="3 4">CBS 291.85</strain>
    </source>
</reference>
<evidence type="ECO:0000313" key="3">
    <source>
        <dbReference type="EMBL" id="KAF5338426.1"/>
    </source>
</evidence>
<feature type="region of interest" description="Disordered" evidence="1">
    <location>
        <begin position="1"/>
        <end position="172"/>
    </location>
</feature>
<feature type="compositionally biased region" description="Basic and acidic residues" evidence="1">
    <location>
        <begin position="46"/>
        <end position="58"/>
    </location>
</feature>
<dbReference type="OrthoDB" id="20772at2759"/>
<feature type="region of interest" description="Disordered" evidence="1">
    <location>
        <begin position="430"/>
        <end position="472"/>
    </location>
</feature>
<dbReference type="PANTHER" id="PTHR23099:SF0">
    <property type="entry name" value="GERM CELL NUCLEAR ACIDIC PROTEIN"/>
    <property type="match status" value="1"/>
</dbReference>
<dbReference type="EMBL" id="JAACJM010000196">
    <property type="protein sequence ID" value="KAF5338426.1"/>
    <property type="molecule type" value="Genomic_DNA"/>
</dbReference>
<evidence type="ECO:0000259" key="2">
    <source>
        <dbReference type="SMART" id="SM00731"/>
    </source>
</evidence>
<comment type="caution">
    <text evidence="3">The sequence shown here is derived from an EMBL/GenBank/DDBJ whole genome shotgun (WGS) entry which is preliminary data.</text>
</comment>
<dbReference type="SMART" id="SM00731">
    <property type="entry name" value="SprT"/>
    <property type="match status" value="1"/>
</dbReference>
<feature type="domain" description="SprT-like" evidence="2">
    <location>
        <begin position="267"/>
        <end position="426"/>
    </location>
</feature>
<feature type="compositionally biased region" description="Low complexity" evidence="1">
    <location>
        <begin position="450"/>
        <end position="469"/>
    </location>
</feature>
<feature type="compositionally biased region" description="Acidic residues" evidence="1">
    <location>
        <begin position="70"/>
        <end position="80"/>
    </location>
</feature>
<name>A0A8H5FIV0_9AGAR</name>
<feature type="compositionally biased region" description="Polar residues" evidence="1">
    <location>
        <begin position="14"/>
        <end position="26"/>
    </location>
</feature>
<feature type="compositionally biased region" description="Low complexity" evidence="1">
    <location>
        <begin position="1"/>
        <end position="13"/>
    </location>
</feature>
<dbReference type="Pfam" id="PF10263">
    <property type="entry name" value="SprT-like"/>
    <property type="match status" value="1"/>
</dbReference>
<accession>A0A8H5FIV0</accession>
<dbReference type="AlphaFoldDB" id="A0A8H5FIV0"/>
<protein>
    <recommendedName>
        <fullName evidence="2">SprT-like domain-containing protein</fullName>
    </recommendedName>
</protein>
<dbReference type="GO" id="GO:0006950">
    <property type="term" value="P:response to stress"/>
    <property type="evidence" value="ECO:0007669"/>
    <property type="project" value="UniProtKB-ARBA"/>
</dbReference>
<dbReference type="Proteomes" id="UP000559256">
    <property type="component" value="Unassembled WGS sequence"/>
</dbReference>
<evidence type="ECO:0000313" key="4">
    <source>
        <dbReference type="Proteomes" id="UP000559256"/>
    </source>
</evidence>
<organism evidence="3 4">
    <name type="scientific">Tetrapyrgos nigripes</name>
    <dbReference type="NCBI Taxonomy" id="182062"/>
    <lineage>
        <taxon>Eukaryota</taxon>
        <taxon>Fungi</taxon>
        <taxon>Dikarya</taxon>
        <taxon>Basidiomycota</taxon>
        <taxon>Agaricomycotina</taxon>
        <taxon>Agaricomycetes</taxon>
        <taxon>Agaricomycetidae</taxon>
        <taxon>Agaricales</taxon>
        <taxon>Marasmiineae</taxon>
        <taxon>Marasmiaceae</taxon>
        <taxon>Tetrapyrgos</taxon>
    </lineage>
</organism>
<proteinExistence type="predicted"/>
<gene>
    <name evidence="3" type="ORF">D9758_012240</name>
</gene>
<dbReference type="PANTHER" id="PTHR23099">
    <property type="entry name" value="TRANSCRIPTIONAL REGULATOR"/>
    <property type="match status" value="1"/>
</dbReference>
<evidence type="ECO:0000256" key="1">
    <source>
        <dbReference type="SAM" id="MobiDB-lite"/>
    </source>
</evidence>